<feature type="compositionally biased region" description="Basic and acidic residues" evidence="1">
    <location>
        <begin position="1"/>
        <end position="10"/>
    </location>
</feature>
<gene>
    <name evidence="3" type="ORF">HPP92_018118</name>
    <name evidence="2" type="ORF">HPP92_018707</name>
</gene>
<dbReference type="EMBL" id="JADCNM010000009">
    <property type="protein sequence ID" value="KAG0468790.1"/>
    <property type="molecule type" value="Genomic_DNA"/>
</dbReference>
<evidence type="ECO:0000313" key="2">
    <source>
        <dbReference type="EMBL" id="KAG0467127.1"/>
    </source>
</evidence>
<evidence type="ECO:0000313" key="5">
    <source>
        <dbReference type="Proteomes" id="UP000639772"/>
    </source>
</evidence>
<evidence type="ECO:0000256" key="1">
    <source>
        <dbReference type="SAM" id="MobiDB-lite"/>
    </source>
</evidence>
<reference evidence="4 5" key="1">
    <citation type="journal article" date="2020" name="Nat. Food">
        <title>A phased Vanilla planifolia genome enables genetic improvement of flavour and production.</title>
        <authorList>
            <person name="Hasing T."/>
            <person name="Tang H."/>
            <person name="Brym M."/>
            <person name="Khazi F."/>
            <person name="Huang T."/>
            <person name="Chambers A.H."/>
        </authorList>
    </citation>
    <scope>NUCLEOTIDE SEQUENCE [LARGE SCALE GENOMIC DNA]</scope>
    <source>
        <tissue evidence="3">Leaf</tissue>
    </source>
</reference>
<evidence type="ECO:0000313" key="3">
    <source>
        <dbReference type="EMBL" id="KAG0468790.1"/>
    </source>
</evidence>
<keyword evidence="4" id="KW-1185">Reference proteome</keyword>
<feature type="region of interest" description="Disordered" evidence="1">
    <location>
        <begin position="1"/>
        <end position="31"/>
    </location>
</feature>
<dbReference type="AlphaFoldDB" id="A0A835UQA8"/>
<evidence type="ECO:0000313" key="4">
    <source>
        <dbReference type="Proteomes" id="UP000636800"/>
    </source>
</evidence>
<accession>A0A835UQA8</accession>
<dbReference type="Proteomes" id="UP000636800">
    <property type="component" value="Unassembled WGS sequence"/>
</dbReference>
<comment type="caution">
    <text evidence="3">The sequence shown here is derived from an EMBL/GenBank/DDBJ whole genome shotgun (WGS) entry which is preliminary data.</text>
</comment>
<organism evidence="3 5">
    <name type="scientific">Vanilla planifolia</name>
    <name type="common">Vanilla</name>
    <dbReference type="NCBI Taxonomy" id="51239"/>
    <lineage>
        <taxon>Eukaryota</taxon>
        <taxon>Viridiplantae</taxon>
        <taxon>Streptophyta</taxon>
        <taxon>Embryophyta</taxon>
        <taxon>Tracheophyta</taxon>
        <taxon>Spermatophyta</taxon>
        <taxon>Magnoliopsida</taxon>
        <taxon>Liliopsida</taxon>
        <taxon>Asparagales</taxon>
        <taxon>Orchidaceae</taxon>
        <taxon>Vanilloideae</taxon>
        <taxon>Vanilleae</taxon>
        <taxon>Vanilla</taxon>
    </lineage>
</organism>
<protein>
    <submittedName>
        <fullName evidence="3">Uncharacterized protein</fullName>
    </submittedName>
</protein>
<dbReference type="EMBL" id="JADCNL010000009">
    <property type="protein sequence ID" value="KAG0467127.1"/>
    <property type="molecule type" value="Genomic_DNA"/>
</dbReference>
<proteinExistence type="predicted"/>
<sequence>MATEKAEARLAVDSNAMKPGEESRRSAARRLGLPIRRNGCLKPSRRRQSCGGAVSATTPNAHYSRSHGLNLRFNPSYFRLSRLKLISRQLELAFSICIKNLKLN</sequence>
<name>A0A835UQA8_VANPL</name>
<dbReference type="Proteomes" id="UP000639772">
    <property type="component" value="Chromosome 9"/>
</dbReference>